<reference evidence="1 2" key="1">
    <citation type="submission" date="2021-03" db="EMBL/GenBank/DDBJ databases">
        <title>Genomic Encyclopedia of Type Strains, Phase IV (KMG-IV): sequencing the most valuable type-strain genomes for metagenomic binning, comparative biology and taxonomic classification.</title>
        <authorList>
            <person name="Goeker M."/>
        </authorList>
    </citation>
    <scope>NUCLEOTIDE SEQUENCE [LARGE SCALE GENOMIC DNA]</scope>
    <source>
        <strain evidence="1 2">DSM 24738</strain>
    </source>
</reference>
<accession>A0ABS4GMI1</accession>
<organism evidence="1 2">
    <name type="scientific">Ammoniphilus resinae</name>
    <dbReference type="NCBI Taxonomy" id="861532"/>
    <lineage>
        <taxon>Bacteria</taxon>
        <taxon>Bacillati</taxon>
        <taxon>Bacillota</taxon>
        <taxon>Bacilli</taxon>
        <taxon>Bacillales</taxon>
        <taxon>Paenibacillaceae</taxon>
        <taxon>Aneurinibacillus group</taxon>
        <taxon>Ammoniphilus</taxon>
    </lineage>
</organism>
<comment type="caution">
    <text evidence="1">The sequence shown here is derived from an EMBL/GenBank/DDBJ whole genome shotgun (WGS) entry which is preliminary data.</text>
</comment>
<keyword evidence="1" id="KW-0240">DNA-directed RNA polymerase</keyword>
<keyword evidence="1" id="KW-0251">Elongation factor</keyword>
<protein>
    <submittedName>
        <fullName evidence="1">DNA-directed RNA polymerase subunit M/transcription elongation factor TFIIS</fullName>
    </submittedName>
</protein>
<evidence type="ECO:0000313" key="2">
    <source>
        <dbReference type="Proteomes" id="UP001519343"/>
    </source>
</evidence>
<keyword evidence="1" id="KW-0648">Protein biosynthesis</keyword>
<dbReference type="EMBL" id="JAGGKT010000003">
    <property type="protein sequence ID" value="MBP1931461.1"/>
    <property type="molecule type" value="Genomic_DNA"/>
</dbReference>
<keyword evidence="2" id="KW-1185">Reference proteome</keyword>
<keyword evidence="1" id="KW-0804">Transcription</keyword>
<name>A0ABS4GMI1_9BACL</name>
<evidence type="ECO:0000313" key="1">
    <source>
        <dbReference type="EMBL" id="MBP1931461.1"/>
    </source>
</evidence>
<dbReference type="Proteomes" id="UP001519343">
    <property type="component" value="Unassembled WGS sequence"/>
</dbReference>
<dbReference type="GO" id="GO:0000428">
    <property type="term" value="C:DNA-directed RNA polymerase complex"/>
    <property type="evidence" value="ECO:0007669"/>
    <property type="project" value="UniProtKB-KW"/>
</dbReference>
<proteinExistence type="predicted"/>
<dbReference type="RefSeq" id="WP_209809562.1">
    <property type="nucleotide sequence ID" value="NZ_JAGGKT010000003.1"/>
</dbReference>
<sequence length="68" mass="7352">MSDFGVIFCGECNSLQVDSGYDTTSTLRCSGCGNEKEFKVGKVTISSDARVNLDEIITQARTEARILA</sequence>
<dbReference type="GO" id="GO:0003746">
    <property type="term" value="F:translation elongation factor activity"/>
    <property type="evidence" value="ECO:0007669"/>
    <property type="project" value="UniProtKB-KW"/>
</dbReference>
<gene>
    <name evidence="1" type="ORF">J2Z37_001462</name>
</gene>